<comment type="caution">
    <text evidence="1">The sequence shown here is derived from an EMBL/GenBank/DDBJ whole genome shotgun (WGS) entry which is preliminary data.</text>
</comment>
<gene>
    <name evidence="1" type="primary">hrpD</name>
    <name evidence="1" type="ORF">EPIR_0552</name>
</gene>
<protein>
    <submittedName>
        <fullName evidence="1">Type III secretion protein HrpD</fullName>
    </submittedName>
</protein>
<dbReference type="Proteomes" id="UP000018217">
    <property type="component" value="Unassembled WGS sequence"/>
</dbReference>
<accession>V5Z3P9</accession>
<dbReference type="STRING" id="1161919.EPIR_0552"/>
<dbReference type="EMBL" id="CAHS01000006">
    <property type="protein sequence ID" value="CCG85917.1"/>
    <property type="molecule type" value="Genomic_DNA"/>
</dbReference>
<sequence length="193" mass="22129">MPAAENAGLSWLRWWCIDCWLAADPQWRQADFYQLEDAQLQRLARTHHGMICQQLQLAAPVCAPDPELLAWLRLTVPQRQLALRLVAEVCWRGSTQGSLLPEQQRWCRRIAQGMRPGLWLTVPGELPTEKGEINGLWLLSLRAGPGCWPRLRLSFPPDAVQAVEQLPQMKTFPARLLPLWQAVFWYASQEPLC</sequence>
<name>V5Z3P9_9GAMM</name>
<proteinExistence type="predicted"/>
<evidence type="ECO:0000313" key="2">
    <source>
        <dbReference type="Proteomes" id="UP000018217"/>
    </source>
</evidence>
<keyword evidence="2" id="KW-1185">Reference proteome</keyword>
<dbReference type="AlphaFoldDB" id="V5Z3P9"/>
<organism evidence="1 2">
    <name type="scientific">Erwinia piriflorinigrans CFBP 5888</name>
    <dbReference type="NCBI Taxonomy" id="1161919"/>
    <lineage>
        <taxon>Bacteria</taxon>
        <taxon>Pseudomonadati</taxon>
        <taxon>Pseudomonadota</taxon>
        <taxon>Gammaproteobacteria</taxon>
        <taxon>Enterobacterales</taxon>
        <taxon>Erwiniaceae</taxon>
        <taxon>Erwinia</taxon>
    </lineage>
</organism>
<reference evidence="1 2" key="1">
    <citation type="journal article" date="2013" name="Syst. Appl. Microbiol.">
        <title>Phylogenetic position and virulence apparatus of the pear flower necrosis pathogen Erwinia piriflorinigrans CFBP 5888T as assessed by comparative genomics.</title>
        <authorList>
            <person name="Smits T.H."/>
            <person name="Rezzonico F."/>
            <person name="Lopez M.M."/>
            <person name="Blom J."/>
            <person name="Goesmann A."/>
            <person name="Frey J.E."/>
            <person name="Duffy B."/>
        </authorList>
    </citation>
    <scope>NUCLEOTIDE SEQUENCE [LARGE SCALE GENOMIC DNA]</scope>
    <source>
        <strain evidence="2">CFBP5888</strain>
    </source>
</reference>
<evidence type="ECO:0000313" key="1">
    <source>
        <dbReference type="EMBL" id="CCG85917.1"/>
    </source>
</evidence>